<evidence type="ECO:0000256" key="3">
    <source>
        <dbReference type="ARBA" id="ARBA00022842"/>
    </source>
</evidence>
<gene>
    <name evidence="7" type="ORF">WN67_02255</name>
</gene>
<reference evidence="7 8" key="1">
    <citation type="journal article" date="2015" name="Genome Announc.">
        <title>Draft Genome Sequence of Mycobacterium obuense Strain UC1, Isolated from Patient Sputum.</title>
        <authorList>
            <person name="Greninger A.L."/>
            <person name="Cunningham G."/>
            <person name="Hsu E.D."/>
            <person name="Yu J.M."/>
            <person name="Chiu C.Y."/>
            <person name="Miller S."/>
        </authorList>
    </citation>
    <scope>NUCLEOTIDE SEQUENCE [LARGE SCALE GENOMIC DNA]</scope>
    <source>
        <strain evidence="7 8">UC1</strain>
    </source>
</reference>
<dbReference type="PIRSF" id="PIRSF015582">
    <property type="entry name" value="Cit_lyase_B"/>
    <property type="match status" value="1"/>
</dbReference>
<name>A0A0M2K8P0_9MYCO</name>
<evidence type="ECO:0000256" key="4">
    <source>
        <dbReference type="PIRSR" id="PIRSR015582-1"/>
    </source>
</evidence>
<keyword evidence="8" id="KW-1185">Reference proteome</keyword>
<keyword evidence="3 5" id="KW-0460">Magnesium</keyword>
<dbReference type="AlphaFoldDB" id="A0A0M2K8P0"/>
<protein>
    <submittedName>
        <fullName evidence="7">Aldolase</fullName>
    </submittedName>
</protein>
<evidence type="ECO:0000256" key="2">
    <source>
        <dbReference type="ARBA" id="ARBA00022723"/>
    </source>
</evidence>
<feature type="binding site" evidence="5">
    <location>
        <position position="111"/>
    </location>
    <ligand>
        <name>Mg(2+)</name>
        <dbReference type="ChEBI" id="CHEBI:18420"/>
    </ligand>
</feature>
<evidence type="ECO:0000313" key="8">
    <source>
        <dbReference type="Proteomes" id="UP000034150"/>
    </source>
</evidence>
<accession>A0A0M2K8P0</accession>
<feature type="domain" description="HpcH/HpaI aldolase/citrate lyase" evidence="6">
    <location>
        <begin position="1"/>
        <end position="205"/>
    </location>
</feature>
<evidence type="ECO:0000313" key="7">
    <source>
        <dbReference type="EMBL" id="KKF03612.1"/>
    </source>
</evidence>
<keyword evidence="2 5" id="KW-0479">Metal-binding</keyword>
<organism evidence="7 8">
    <name type="scientific">Mycolicibacterium obuense</name>
    <dbReference type="NCBI Taxonomy" id="1807"/>
    <lineage>
        <taxon>Bacteria</taxon>
        <taxon>Bacillati</taxon>
        <taxon>Actinomycetota</taxon>
        <taxon>Actinomycetes</taxon>
        <taxon>Mycobacteriales</taxon>
        <taxon>Mycobacteriaceae</taxon>
        <taxon>Mycolicibacterium</taxon>
    </lineage>
</organism>
<dbReference type="Gene3D" id="3.20.20.60">
    <property type="entry name" value="Phosphoenolpyruvate-binding domains"/>
    <property type="match status" value="1"/>
</dbReference>
<dbReference type="Proteomes" id="UP000034150">
    <property type="component" value="Unassembled WGS sequence"/>
</dbReference>
<proteinExistence type="predicted"/>
<dbReference type="Pfam" id="PF03328">
    <property type="entry name" value="HpcH_HpaI"/>
    <property type="match status" value="1"/>
</dbReference>
<dbReference type="EMBL" id="LAUZ02000006">
    <property type="protein sequence ID" value="KKF03612.1"/>
    <property type="molecule type" value="Genomic_DNA"/>
</dbReference>
<dbReference type="GO" id="GO:0000287">
    <property type="term" value="F:magnesium ion binding"/>
    <property type="evidence" value="ECO:0007669"/>
    <property type="project" value="TreeGrafter"/>
</dbReference>
<feature type="binding site" evidence="5">
    <location>
        <position position="137"/>
    </location>
    <ligand>
        <name>Mg(2+)</name>
        <dbReference type="ChEBI" id="CHEBI:18420"/>
    </ligand>
</feature>
<dbReference type="GO" id="GO:0003824">
    <property type="term" value="F:catalytic activity"/>
    <property type="evidence" value="ECO:0007669"/>
    <property type="project" value="InterPro"/>
</dbReference>
<evidence type="ECO:0000256" key="1">
    <source>
        <dbReference type="ARBA" id="ARBA00001946"/>
    </source>
</evidence>
<dbReference type="PANTHER" id="PTHR32308:SF10">
    <property type="entry name" value="CITRATE LYASE SUBUNIT BETA"/>
    <property type="match status" value="1"/>
</dbReference>
<comment type="caution">
    <text evidence="7">The sequence shown here is derived from an EMBL/GenBank/DDBJ whole genome shotgun (WGS) entry which is preliminary data.</text>
</comment>
<sequence length="271" mass="27894">MLFVPGDRPERFSKAAASGADAIVLDLEDAVGAENKDAARAAVDTWLGEHADTVAAVVRVNGTETHWHADDVAMLSGHRCAVMLPKATCAAQLRGVAAQLGAAVGVIALIETARGVLAAQEISSADSVVRTAFGSVDLAAELGVSPDDRDAMHQARGTVILASAAAGRPAPLDGVTTSVSDEDQLCGDTRYAARLGFGGKLCIHPQQIEIVNQGFSPSDTDVTWARTVVEAAGGDGLCVVDGRMVDKPVVDRAVRILARVASAENPSPLPG</sequence>
<dbReference type="GO" id="GO:0006107">
    <property type="term" value="P:oxaloacetate metabolic process"/>
    <property type="evidence" value="ECO:0007669"/>
    <property type="project" value="TreeGrafter"/>
</dbReference>
<feature type="binding site" evidence="4">
    <location>
        <position position="111"/>
    </location>
    <ligand>
        <name>substrate</name>
    </ligand>
</feature>
<dbReference type="SUPFAM" id="SSF51621">
    <property type="entry name" value="Phosphoenolpyruvate/pyruvate domain"/>
    <property type="match status" value="1"/>
</dbReference>
<dbReference type="PATRIC" id="fig|1807.13.peg.913"/>
<dbReference type="STRING" id="1807.MOBUDSM44075_02304"/>
<dbReference type="InterPro" id="IPR011206">
    <property type="entry name" value="Citrate_lyase_beta/mcl1/mcl2"/>
</dbReference>
<feature type="binding site" evidence="4">
    <location>
        <position position="59"/>
    </location>
    <ligand>
        <name>substrate</name>
    </ligand>
</feature>
<comment type="cofactor">
    <cofactor evidence="1">
        <name>Mg(2+)</name>
        <dbReference type="ChEBI" id="CHEBI:18420"/>
    </cofactor>
</comment>
<evidence type="ECO:0000256" key="5">
    <source>
        <dbReference type="PIRSR" id="PIRSR015582-2"/>
    </source>
</evidence>
<evidence type="ECO:0000259" key="6">
    <source>
        <dbReference type="Pfam" id="PF03328"/>
    </source>
</evidence>
<dbReference type="OrthoDB" id="4322898at2"/>
<dbReference type="InterPro" id="IPR005000">
    <property type="entry name" value="Aldolase/citrate-lyase_domain"/>
</dbReference>
<dbReference type="InterPro" id="IPR015813">
    <property type="entry name" value="Pyrv/PenolPyrv_kinase-like_dom"/>
</dbReference>
<dbReference type="InterPro" id="IPR040442">
    <property type="entry name" value="Pyrv_kinase-like_dom_sf"/>
</dbReference>
<dbReference type="PANTHER" id="PTHR32308">
    <property type="entry name" value="LYASE BETA SUBUNIT, PUTATIVE (AFU_ORTHOLOGUE AFUA_4G13030)-RELATED"/>
    <property type="match status" value="1"/>
</dbReference>